<dbReference type="RefSeq" id="WP_213682353.1">
    <property type="nucleotide sequence ID" value="NZ_CP074572.1"/>
</dbReference>
<keyword evidence="1" id="KW-1133">Transmembrane helix</keyword>
<sequence>MNLGTQKISNILKSFISGMILTFFTRRTLKEHLKTLLFILTASFIFVFCISLTYHYKLENSDGIILKIENYLFDKLLGYLSIEKFLFIISTIAISFFAFFVVTG</sequence>
<keyword evidence="1" id="KW-0472">Membrane</keyword>
<proteinExistence type="predicted"/>
<evidence type="ECO:0000256" key="1">
    <source>
        <dbReference type="SAM" id="Phobius"/>
    </source>
</evidence>
<keyword evidence="1" id="KW-0812">Transmembrane</keyword>
<reference evidence="2 3" key="1">
    <citation type="journal article" date="2012" name="Int. J. Syst. Evol. Microbiol.">
        <title>Shewanella dokdonensis sp. nov., isolated from seawater.</title>
        <authorList>
            <person name="Sung H.R."/>
            <person name="Yoon J.H."/>
            <person name="Ghim S.Y."/>
        </authorList>
    </citation>
    <scope>NUCLEOTIDE SEQUENCE [LARGE SCALE GENOMIC DNA]</scope>
    <source>
        <strain evidence="2 3">DSM 23626</strain>
    </source>
</reference>
<evidence type="ECO:0000313" key="3">
    <source>
        <dbReference type="Proteomes" id="UP000676428"/>
    </source>
</evidence>
<accession>A0ABX8DID5</accession>
<evidence type="ECO:0000313" key="2">
    <source>
        <dbReference type="EMBL" id="QVK23736.1"/>
    </source>
</evidence>
<keyword evidence="3" id="KW-1185">Reference proteome</keyword>
<feature type="transmembrane region" description="Helical" evidence="1">
    <location>
        <begin position="36"/>
        <end position="56"/>
    </location>
</feature>
<gene>
    <name evidence="2" type="ORF">KHX94_03270</name>
</gene>
<protein>
    <submittedName>
        <fullName evidence="2">Uncharacterized protein</fullName>
    </submittedName>
</protein>
<dbReference type="EMBL" id="CP074572">
    <property type="protein sequence ID" value="QVK23736.1"/>
    <property type="molecule type" value="Genomic_DNA"/>
</dbReference>
<dbReference type="Proteomes" id="UP000676428">
    <property type="component" value="Chromosome"/>
</dbReference>
<feature type="transmembrane region" description="Helical" evidence="1">
    <location>
        <begin position="76"/>
        <end position="102"/>
    </location>
</feature>
<organism evidence="2 3">
    <name type="scientific">Shewanella dokdonensis</name>
    <dbReference type="NCBI Taxonomy" id="712036"/>
    <lineage>
        <taxon>Bacteria</taxon>
        <taxon>Pseudomonadati</taxon>
        <taxon>Pseudomonadota</taxon>
        <taxon>Gammaproteobacteria</taxon>
        <taxon>Alteromonadales</taxon>
        <taxon>Shewanellaceae</taxon>
        <taxon>Shewanella</taxon>
    </lineage>
</organism>
<name>A0ABX8DID5_9GAMM</name>